<reference evidence="4 7" key="1">
    <citation type="submission" date="2021-11" db="EMBL/GenBank/DDBJ databases">
        <title>Draft genome sequence of Capnocytophaga sp. strain KC07075 isolated from cat oral cavity.</title>
        <authorList>
            <person name="Suzuki M."/>
            <person name="Imaoka K."/>
            <person name="Kimura M."/>
            <person name="Morikawa S."/>
            <person name="Maeda K."/>
        </authorList>
    </citation>
    <scope>NUCLEOTIDE SEQUENCE</scope>
    <source>
        <strain evidence="4">KC07075</strain>
        <strain evidence="5 7">KC07079</strain>
    </source>
</reference>
<dbReference type="SUPFAM" id="SSF53474">
    <property type="entry name" value="alpha/beta-Hydrolases"/>
    <property type="match status" value="1"/>
</dbReference>
<dbReference type="Proteomes" id="UP001208692">
    <property type="component" value="Unassembled WGS sequence"/>
</dbReference>
<keyword evidence="7" id="KW-1185">Reference proteome</keyword>
<proteinExistence type="predicted"/>
<dbReference type="PANTHER" id="PTHR43037:SF1">
    <property type="entry name" value="BLL1128 PROTEIN"/>
    <property type="match status" value="1"/>
</dbReference>
<accession>A0AAV5AVB3</accession>
<evidence type="ECO:0000256" key="1">
    <source>
        <dbReference type="ARBA" id="ARBA00022729"/>
    </source>
</evidence>
<name>A0AAV5AVB3_9FLAO</name>
<evidence type="ECO:0000313" key="7">
    <source>
        <dbReference type="Proteomes" id="UP001208692"/>
    </source>
</evidence>
<dbReference type="PANTHER" id="PTHR43037">
    <property type="entry name" value="UNNAMED PRODUCT-RELATED"/>
    <property type="match status" value="1"/>
</dbReference>
<keyword evidence="1 3" id="KW-0732">Signal</keyword>
<feature type="region of interest" description="Disordered" evidence="2">
    <location>
        <begin position="23"/>
        <end position="44"/>
    </location>
</feature>
<gene>
    <name evidence="4" type="ORF">RCZ15_05850</name>
    <name evidence="5" type="ORF">RCZ16_12240</name>
</gene>
<evidence type="ECO:0000313" key="6">
    <source>
        <dbReference type="Proteomes" id="UP001207736"/>
    </source>
</evidence>
<evidence type="ECO:0000313" key="5">
    <source>
        <dbReference type="EMBL" id="GJM52907.1"/>
    </source>
</evidence>
<dbReference type="AlphaFoldDB" id="A0AAV5AVB3"/>
<feature type="compositionally biased region" description="Basic and acidic residues" evidence="2">
    <location>
        <begin position="35"/>
        <end position="44"/>
    </location>
</feature>
<sequence length="467" mass="53704">MYKCILFLGLSVIICGACSKGSHTEPTSPNAPKQEVPKEETPLQGVKKEEITRFFTQHLDGKTIAFDKKQVLQSSQVAMYRDMVWQSWIDANAKHTQEQLGELLPLDYAQSKHWQLPQSLEANAVMPFYWGSKGNRPEKGYPLFVYMHGSGDKNKEWTTGRALALSFKDEPSAYFIPQIPNTGAFYRWWQKSKQFAWEKLLRLAFLSGKIDANKIYFFGISEGGYGSQRLASFYADYLAGAGPMAGGEPLINAPIENCRNIAFSFLTGEFDYTFHRNKITRYTKEAFEKHRAQDTEGYVHRIELVPQAEHGFDYSPTTPWLRQYTRNPHPKKVVWEDFPMDGLYRNGFYNIVVKERAFERVRYTMDIVDNVVSINLDAVSYQGVETSPNWGFFTKYEKTHTPVHKGKFVVYFNQNLVDLTQNVQIKVNNKEVFNGILVLDVQNLINSCSVFFDPERLYPAAVEIQLN</sequence>
<evidence type="ECO:0000313" key="4">
    <source>
        <dbReference type="EMBL" id="GJM49610.1"/>
    </source>
</evidence>
<comment type="caution">
    <text evidence="4">The sequence shown here is derived from an EMBL/GenBank/DDBJ whole genome shotgun (WGS) entry which is preliminary data.</text>
</comment>
<dbReference type="Gene3D" id="3.40.50.1820">
    <property type="entry name" value="alpha/beta hydrolase"/>
    <property type="match status" value="1"/>
</dbReference>
<dbReference type="InterPro" id="IPR029058">
    <property type="entry name" value="AB_hydrolase_fold"/>
</dbReference>
<organism evidence="4 6">
    <name type="scientific">Capnocytophaga catalasegens</name>
    <dbReference type="NCBI Taxonomy" id="1004260"/>
    <lineage>
        <taxon>Bacteria</taxon>
        <taxon>Pseudomonadati</taxon>
        <taxon>Bacteroidota</taxon>
        <taxon>Flavobacteriia</taxon>
        <taxon>Flavobacteriales</taxon>
        <taxon>Flavobacteriaceae</taxon>
        <taxon>Capnocytophaga</taxon>
    </lineage>
</organism>
<feature type="signal peptide" evidence="3">
    <location>
        <begin position="1"/>
        <end position="19"/>
    </location>
</feature>
<evidence type="ECO:0000256" key="3">
    <source>
        <dbReference type="SAM" id="SignalP"/>
    </source>
</evidence>
<evidence type="ECO:0000256" key="2">
    <source>
        <dbReference type="SAM" id="MobiDB-lite"/>
    </source>
</evidence>
<dbReference type="EMBL" id="BQKB01000022">
    <property type="protein sequence ID" value="GJM52907.1"/>
    <property type="molecule type" value="Genomic_DNA"/>
</dbReference>
<dbReference type="EMBL" id="BQKA01000011">
    <property type="protein sequence ID" value="GJM49610.1"/>
    <property type="molecule type" value="Genomic_DNA"/>
</dbReference>
<evidence type="ECO:0008006" key="8">
    <source>
        <dbReference type="Google" id="ProtNLM"/>
    </source>
</evidence>
<protein>
    <recommendedName>
        <fullName evidence="8">Poly(3-hydroxybutyrate) depolymerase</fullName>
    </recommendedName>
</protein>
<dbReference type="InterPro" id="IPR050955">
    <property type="entry name" value="Plant_Biomass_Hydrol_Est"/>
</dbReference>
<feature type="chain" id="PRO_5043327208" description="Poly(3-hydroxybutyrate) depolymerase" evidence="3">
    <location>
        <begin position="20"/>
        <end position="467"/>
    </location>
</feature>
<dbReference type="Proteomes" id="UP001207736">
    <property type="component" value="Unassembled WGS sequence"/>
</dbReference>
<dbReference type="RefSeq" id="WP_264845225.1">
    <property type="nucleotide sequence ID" value="NZ_BPMA01000006.1"/>
</dbReference>